<evidence type="ECO:0000256" key="1">
    <source>
        <dbReference type="SAM" id="Phobius"/>
    </source>
</evidence>
<dbReference type="KEGG" id="cvn:111126786"/>
<feature type="transmembrane region" description="Helical" evidence="1">
    <location>
        <begin position="7"/>
        <end position="30"/>
    </location>
</feature>
<dbReference type="RefSeq" id="XP_022327354.1">
    <property type="nucleotide sequence ID" value="XM_022471646.1"/>
</dbReference>
<sequence length="335" mass="37908">MASDQNCIRVVVLGVVIVVGGLVILIPMSFSGLEYYQYGFVKQKSTGTVSLDSVYTVGKHFIGPDYEFKVFQADAHFMSLRNVKAFTSDRLEVQVDVNLQYFLRKSDLPALHRRFDVFYEDVMENSAIDAVKGAITIYSTRELISDRAKVEEDLYKAVRERLGGTCCQTDCKAWAYACPPTCKKADLCTENDKGVFADVKFFQMGQVFIPSAVEERFLRQLTLKEDSEREKLLQKAQVERKITSSQVQKIKNEALELREVAQAESNLIKITSSANYTVTIESARSKGLTTLYRELNISNQGHKNSFDYLRTLRGLDNVWLTVDFNQRIVGGFGSN</sequence>
<keyword evidence="1" id="KW-0812">Transmembrane</keyword>
<proteinExistence type="predicted"/>
<keyword evidence="1" id="KW-1133">Transmembrane helix</keyword>
<dbReference type="OrthoDB" id="5986675at2759"/>
<dbReference type="Proteomes" id="UP000694844">
    <property type="component" value="Chromosome 3"/>
</dbReference>
<evidence type="ECO:0000313" key="4">
    <source>
        <dbReference type="RefSeq" id="XP_022327354.1"/>
    </source>
</evidence>
<keyword evidence="3" id="KW-1185">Reference proteome</keyword>
<feature type="domain" description="Band 7" evidence="2">
    <location>
        <begin position="37"/>
        <end position="164"/>
    </location>
</feature>
<gene>
    <name evidence="4" type="primary">LOC111126786</name>
</gene>
<name>A0A8B8DID8_CRAVI</name>
<accession>A0A8B8DID8</accession>
<dbReference type="InterPro" id="IPR001107">
    <property type="entry name" value="Band_7"/>
</dbReference>
<protein>
    <submittedName>
        <fullName evidence="4">Uncharacterized protein LOC111126786</fullName>
    </submittedName>
</protein>
<dbReference type="AlphaFoldDB" id="A0A8B8DID8"/>
<dbReference type="GeneID" id="111126786"/>
<evidence type="ECO:0000313" key="3">
    <source>
        <dbReference type="Proteomes" id="UP000694844"/>
    </source>
</evidence>
<organism evidence="3 4">
    <name type="scientific">Crassostrea virginica</name>
    <name type="common">Eastern oyster</name>
    <dbReference type="NCBI Taxonomy" id="6565"/>
    <lineage>
        <taxon>Eukaryota</taxon>
        <taxon>Metazoa</taxon>
        <taxon>Spiralia</taxon>
        <taxon>Lophotrochozoa</taxon>
        <taxon>Mollusca</taxon>
        <taxon>Bivalvia</taxon>
        <taxon>Autobranchia</taxon>
        <taxon>Pteriomorphia</taxon>
        <taxon>Ostreida</taxon>
        <taxon>Ostreoidea</taxon>
        <taxon>Ostreidae</taxon>
        <taxon>Crassostrea</taxon>
    </lineage>
</organism>
<dbReference type="Pfam" id="PF01145">
    <property type="entry name" value="Band_7"/>
    <property type="match status" value="1"/>
</dbReference>
<evidence type="ECO:0000259" key="2">
    <source>
        <dbReference type="Pfam" id="PF01145"/>
    </source>
</evidence>
<reference evidence="4" key="1">
    <citation type="submission" date="2025-08" db="UniProtKB">
        <authorList>
            <consortium name="RefSeq"/>
        </authorList>
    </citation>
    <scope>IDENTIFICATION</scope>
    <source>
        <tissue evidence="4">Whole sample</tissue>
    </source>
</reference>
<keyword evidence="1" id="KW-0472">Membrane</keyword>